<dbReference type="InterPro" id="IPR020084">
    <property type="entry name" value="NUDIX_hydrolase_CS"/>
</dbReference>
<dbReference type="CDD" id="cd18873">
    <property type="entry name" value="NUDIX_NadM_like"/>
    <property type="match status" value="1"/>
</dbReference>
<accession>A0A398CQE1</accession>
<dbReference type="InterPro" id="IPR036390">
    <property type="entry name" value="WH_DNA-bd_sf"/>
</dbReference>
<dbReference type="InterPro" id="IPR015797">
    <property type="entry name" value="NUDIX_hydrolase-like_dom_sf"/>
</dbReference>
<dbReference type="SUPFAM" id="SSF46785">
    <property type="entry name" value="Winged helix' DNA-binding domain"/>
    <property type="match status" value="1"/>
</dbReference>
<reference evidence="4 5" key="1">
    <citation type="submission" date="2018-09" db="EMBL/GenBank/DDBJ databases">
        <title>Cohnella cavernae sp. nov., isolated from a karst cave.</title>
        <authorList>
            <person name="Zhu H."/>
        </authorList>
    </citation>
    <scope>NUCLEOTIDE SEQUENCE [LARGE SCALE GENOMIC DNA]</scope>
    <source>
        <strain evidence="4 5">K2E09-144</strain>
    </source>
</reference>
<dbReference type="EMBL" id="QXJM01000039">
    <property type="protein sequence ID" value="RIE03008.1"/>
    <property type="molecule type" value="Genomic_DNA"/>
</dbReference>
<dbReference type="PANTHER" id="PTHR43736">
    <property type="entry name" value="ADP-RIBOSE PYROPHOSPHATASE"/>
    <property type="match status" value="1"/>
</dbReference>
<dbReference type="Proteomes" id="UP000266340">
    <property type="component" value="Unassembled WGS sequence"/>
</dbReference>
<evidence type="ECO:0000313" key="4">
    <source>
        <dbReference type="EMBL" id="RIE03008.1"/>
    </source>
</evidence>
<dbReference type="Gene3D" id="3.90.79.10">
    <property type="entry name" value="Nucleoside Triphosphate Pyrophosphohydrolase"/>
    <property type="match status" value="1"/>
</dbReference>
<evidence type="ECO:0000256" key="2">
    <source>
        <dbReference type="ARBA" id="ARBA00022801"/>
    </source>
</evidence>
<keyword evidence="2" id="KW-0378">Hydrolase</keyword>
<name>A0A398CQE1_9BACL</name>
<dbReference type="PROSITE" id="PS51462">
    <property type="entry name" value="NUDIX"/>
    <property type="match status" value="1"/>
</dbReference>
<feature type="domain" description="Nudix hydrolase" evidence="3">
    <location>
        <begin position="17"/>
        <end position="163"/>
    </location>
</feature>
<dbReference type="InterPro" id="IPR000086">
    <property type="entry name" value="NUDIX_hydrolase_dom"/>
</dbReference>
<sequence length="255" mass="29272">MSPSENNGYSAKRYRTPDGAPADIVIFTIVSSPKNTIQKSLPLRELQVMLIQRKAWPFEGMWALPGGFSKETETLRETAMRELEEETGVENVHCQYLNVYSTPGRDPRGWIISHAFFSMVREELLQHRRAATDAADVRLFSVDEALESLELAFDHRDIIRDALDKLKEEVLRTTLAKQFLPDEFTLGELYQVIRTIIPSFQEDNFIRKLKTTRRQGILEPALDAEGAPVYSTQFSQRPAQLFRFTGNEPEWSIYG</sequence>
<evidence type="ECO:0000259" key="3">
    <source>
        <dbReference type="PROSITE" id="PS51462"/>
    </source>
</evidence>
<dbReference type="AlphaFoldDB" id="A0A398CQE1"/>
<evidence type="ECO:0000256" key="1">
    <source>
        <dbReference type="ARBA" id="ARBA00005582"/>
    </source>
</evidence>
<dbReference type="Gene3D" id="1.10.10.10">
    <property type="entry name" value="Winged helix-like DNA-binding domain superfamily/Winged helix DNA-binding domain"/>
    <property type="match status" value="1"/>
</dbReference>
<comment type="caution">
    <text evidence="4">The sequence shown here is derived from an EMBL/GenBank/DDBJ whole genome shotgun (WGS) entry which is preliminary data.</text>
</comment>
<dbReference type="Pfam" id="PF00293">
    <property type="entry name" value="NUDIX"/>
    <property type="match status" value="1"/>
</dbReference>
<dbReference type="InterPro" id="IPR036388">
    <property type="entry name" value="WH-like_DNA-bd_sf"/>
</dbReference>
<comment type="similarity">
    <text evidence="1">Belongs to the Nudix hydrolase family.</text>
</comment>
<keyword evidence="5" id="KW-1185">Reference proteome</keyword>
<dbReference type="RefSeq" id="WP_119151035.1">
    <property type="nucleotide sequence ID" value="NZ_JBHSOV010000017.1"/>
</dbReference>
<dbReference type="GO" id="GO:0016787">
    <property type="term" value="F:hydrolase activity"/>
    <property type="evidence" value="ECO:0007669"/>
    <property type="project" value="UniProtKB-KW"/>
</dbReference>
<dbReference type="PROSITE" id="PS00893">
    <property type="entry name" value="NUDIX_BOX"/>
    <property type="match status" value="1"/>
</dbReference>
<proteinExistence type="inferred from homology"/>
<protein>
    <submittedName>
        <fullName evidence="4">NUDIX domain-containing protein</fullName>
    </submittedName>
</protein>
<organism evidence="4 5">
    <name type="scientific">Cohnella faecalis</name>
    <dbReference type="NCBI Taxonomy" id="2315694"/>
    <lineage>
        <taxon>Bacteria</taxon>
        <taxon>Bacillati</taxon>
        <taxon>Bacillota</taxon>
        <taxon>Bacilli</taxon>
        <taxon>Bacillales</taxon>
        <taxon>Paenibacillaceae</taxon>
        <taxon>Cohnella</taxon>
    </lineage>
</organism>
<dbReference type="PANTHER" id="PTHR43736:SF1">
    <property type="entry name" value="DIHYDRONEOPTERIN TRIPHOSPHATE DIPHOSPHATASE"/>
    <property type="match status" value="1"/>
</dbReference>
<dbReference type="SUPFAM" id="SSF55811">
    <property type="entry name" value="Nudix"/>
    <property type="match status" value="1"/>
</dbReference>
<dbReference type="OrthoDB" id="9786141at2"/>
<gene>
    <name evidence="4" type="ORF">D3H35_20650</name>
</gene>
<evidence type="ECO:0000313" key="5">
    <source>
        <dbReference type="Proteomes" id="UP000266340"/>
    </source>
</evidence>